<feature type="chain" id="PRO_5035200196" description="Secreted protein" evidence="1">
    <location>
        <begin position="28"/>
        <end position="98"/>
    </location>
</feature>
<sequence length="98" mass="10522">MKHLMRAAAVAALIGATLTVPASPAQAEPCGASSYVYNRVQYVSYRNCGGGSSPMVRAWIGTGSERTWGWCQSVPPYTTGELHKKDTPVMSRWGLEGC</sequence>
<evidence type="ECO:0000313" key="3">
    <source>
        <dbReference type="Proteomes" id="UP000634476"/>
    </source>
</evidence>
<name>A0A8J3T3B9_9ACTN</name>
<dbReference type="RefSeq" id="WP_203878386.1">
    <property type="nucleotide sequence ID" value="NZ_BOOK01000046.1"/>
</dbReference>
<dbReference type="AlphaFoldDB" id="A0A8J3T3B9"/>
<reference evidence="2" key="1">
    <citation type="submission" date="2021-01" db="EMBL/GenBank/DDBJ databases">
        <title>Whole genome shotgun sequence of Planobispora takensis NBRC 109077.</title>
        <authorList>
            <person name="Komaki H."/>
            <person name="Tamura T."/>
        </authorList>
    </citation>
    <scope>NUCLEOTIDE SEQUENCE</scope>
    <source>
        <strain evidence="2">NBRC 109077</strain>
    </source>
</reference>
<evidence type="ECO:0000313" key="2">
    <source>
        <dbReference type="EMBL" id="GII04130.1"/>
    </source>
</evidence>
<comment type="caution">
    <text evidence="2">The sequence shown here is derived from an EMBL/GenBank/DDBJ whole genome shotgun (WGS) entry which is preliminary data.</text>
</comment>
<protein>
    <recommendedName>
        <fullName evidence="4">Secreted protein</fullName>
    </recommendedName>
</protein>
<keyword evidence="1" id="KW-0732">Signal</keyword>
<gene>
    <name evidence="2" type="ORF">Pta02_61380</name>
</gene>
<evidence type="ECO:0000256" key="1">
    <source>
        <dbReference type="SAM" id="SignalP"/>
    </source>
</evidence>
<keyword evidence="3" id="KW-1185">Reference proteome</keyword>
<evidence type="ECO:0008006" key="4">
    <source>
        <dbReference type="Google" id="ProtNLM"/>
    </source>
</evidence>
<organism evidence="2 3">
    <name type="scientific">Planobispora takensis</name>
    <dbReference type="NCBI Taxonomy" id="1367882"/>
    <lineage>
        <taxon>Bacteria</taxon>
        <taxon>Bacillati</taxon>
        <taxon>Actinomycetota</taxon>
        <taxon>Actinomycetes</taxon>
        <taxon>Streptosporangiales</taxon>
        <taxon>Streptosporangiaceae</taxon>
        <taxon>Planobispora</taxon>
    </lineage>
</organism>
<accession>A0A8J3T3B9</accession>
<dbReference type="Proteomes" id="UP000634476">
    <property type="component" value="Unassembled WGS sequence"/>
</dbReference>
<proteinExistence type="predicted"/>
<feature type="signal peptide" evidence="1">
    <location>
        <begin position="1"/>
        <end position="27"/>
    </location>
</feature>
<dbReference type="EMBL" id="BOOK01000046">
    <property type="protein sequence ID" value="GII04130.1"/>
    <property type="molecule type" value="Genomic_DNA"/>
</dbReference>